<feature type="compositionally biased region" description="Basic and acidic residues" evidence="1">
    <location>
        <begin position="1"/>
        <end position="13"/>
    </location>
</feature>
<evidence type="ECO:0000313" key="2">
    <source>
        <dbReference type="EnsemblProtists" id="PYU1_T002470"/>
    </source>
</evidence>
<reference evidence="3" key="1">
    <citation type="journal article" date="2010" name="Genome Biol.">
        <title>Genome sequence of the necrotrophic plant pathogen Pythium ultimum reveals original pathogenicity mechanisms and effector repertoire.</title>
        <authorList>
            <person name="Levesque C.A."/>
            <person name="Brouwer H."/>
            <person name="Cano L."/>
            <person name="Hamilton J.P."/>
            <person name="Holt C."/>
            <person name="Huitema E."/>
            <person name="Raffaele S."/>
            <person name="Robideau G.P."/>
            <person name="Thines M."/>
            <person name="Win J."/>
            <person name="Zerillo M.M."/>
            <person name="Beakes G.W."/>
            <person name="Boore J.L."/>
            <person name="Busam D."/>
            <person name="Dumas B."/>
            <person name="Ferriera S."/>
            <person name="Fuerstenberg S.I."/>
            <person name="Gachon C.M."/>
            <person name="Gaulin E."/>
            <person name="Govers F."/>
            <person name="Grenville-Briggs L."/>
            <person name="Horner N."/>
            <person name="Hostetler J."/>
            <person name="Jiang R.H."/>
            <person name="Johnson J."/>
            <person name="Krajaejun T."/>
            <person name="Lin H."/>
            <person name="Meijer H.J."/>
            <person name="Moore B."/>
            <person name="Morris P."/>
            <person name="Phuntmart V."/>
            <person name="Puiu D."/>
            <person name="Shetty J."/>
            <person name="Stajich J.E."/>
            <person name="Tripathy S."/>
            <person name="Wawra S."/>
            <person name="van West P."/>
            <person name="Whitty B.R."/>
            <person name="Coutinho P.M."/>
            <person name="Henrissat B."/>
            <person name="Martin F."/>
            <person name="Thomas P.D."/>
            <person name="Tyler B.M."/>
            <person name="De Vries R.P."/>
            <person name="Kamoun S."/>
            <person name="Yandell M."/>
            <person name="Tisserat N."/>
            <person name="Buell C.R."/>
        </authorList>
    </citation>
    <scope>NUCLEOTIDE SEQUENCE</scope>
    <source>
        <strain evidence="3">DAOM:BR144</strain>
    </source>
</reference>
<dbReference type="Pfam" id="PF00612">
    <property type="entry name" value="IQ"/>
    <property type="match status" value="3"/>
</dbReference>
<dbReference type="SMART" id="SM00015">
    <property type="entry name" value="IQ"/>
    <property type="match status" value="4"/>
</dbReference>
<keyword evidence="3" id="KW-1185">Reference proteome</keyword>
<dbReference type="VEuPathDB" id="FungiDB:PYU1_G002467"/>
<evidence type="ECO:0000313" key="3">
    <source>
        <dbReference type="Proteomes" id="UP000019132"/>
    </source>
</evidence>
<dbReference type="Gene3D" id="1.20.5.190">
    <property type="match status" value="2"/>
</dbReference>
<protein>
    <submittedName>
        <fullName evidence="2">Uncharacterized protein</fullName>
    </submittedName>
</protein>
<dbReference type="EnsemblProtists" id="PYU1_T002470">
    <property type="protein sequence ID" value="PYU1_T002470"/>
    <property type="gene ID" value="PYU1_G002467"/>
</dbReference>
<dbReference type="CDD" id="cd23767">
    <property type="entry name" value="IQCD"/>
    <property type="match status" value="1"/>
</dbReference>
<dbReference type="Proteomes" id="UP000019132">
    <property type="component" value="Unassembled WGS sequence"/>
</dbReference>
<dbReference type="OMA" id="CWAATRI"/>
<dbReference type="HOGENOM" id="CLU_039797_0_0_1"/>
<feature type="region of interest" description="Disordered" evidence="1">
    <location>
        <begin position="1"/>
        <end position="69"/>
    </location>
</feature>
<reference evidence="2" key="3">
    <citation type="submission" date="2014-11" db="UniProtKB">
        <authorList>
            <consortium name="EnsemblProtists"/>
        </authorList>
    </citation>
    <scope>IDENTIFICATION</scope>
    <source>
        <strain evidence="2">DAOM BR144</strain>
    </source>
</reference>
<dbReference type="InterPro" id="IPR000048">
    <property type="entry name" value="IQ_motif_EF-hand-BS"/>
</dbReference>
<reference evidence="3" key="2">
    <citation type="submission" date="2010-04" db="EMBL/GenBank/DDBJ databases">
        <authorList>
            <person name="Buell R."/>
            <person name="Hamilton J."/>
            <person name="Hostetler J."/>
        </authorList>
    </citation>
    <scope>NUCLEOTIDE SEQUENCE [LARGE SCALE GENOMIC DNA]</scope>
    <source>
        <strain evidence="3">DAOM:BR144</strain>
    </source>
</reference>
<sequence>MLMDDAIREEQKRRFFTPRTSKAGHEEDPEATAQDTERRPREVTEKYAFAPHLLQSREQGAQHDSGCDKQELADSTIANDTDGEQEEEPLERSLARMLRYAPSFAGFDGHTTTCLFTTQLTHSNVVSTVVTSRSLTLKRRHPQLRQQPLTSNNRSRNQENLSLSTSVYGQPYNPKKIRNQKGKYQAQLPAFRRSLPSLPVPVNRLNQELIHERNTFMARLQKEREEKALLENWAATKIQACYRGYRSRPRLITYQIRHALNSLSTIRLDLFDMQEYLEKVEASHADPGSTSPWRQEIQHRAGRKLNLRSHKEQIYHAATLIQACVKRFLARFGYVHLIARHYDEVYLKAVIKVQSIFRGFRLRNKIHRVVVRMQQHAVLQIQSLIRGIQARERVCILRFEQKAERRRLAEEPLQFTLPSRTRPMVWINPLRVLYEHRKTPAQLEFKTPKWREEQMYLKIHTGILDLWLKPYTFHRKWR</sequence>
<dbReference type="AlphaFoldDB" id="K3WBX9"/>
<dbReference type="PROSITE" id="PS50096">
    <property type="entry name" value="IQ"/>
    <property type="match status" value="3"/>
</dbReference>
<proteinExistence type="predicted"/>
<feature type="compositionally biased region" description="Polar residues" evidence="1">
    <location>
        <begin position="144"/>
        <end position="168"/>
    </location>
</feature>
<feature type="compositionally biased region" description="Basic and acidic residues" evidence="1">
    <location>
        <begin position="35"/>
        <end position="45"/>
    </location>
</feature>
<evidence type="ECO:0000256" key="1">
    <source>
        <dbReference type="SAM" id="MobiDB-lite"/>
    </source>
</evidence>
<name>K3WBX9_GLOUD</name>
<organism evidence="2 3">
    <name type="scientific">Globisporangium ultimum (strain ATCC 200006 / CBS 805.95 / DAOM BR144)</name>
    <name type="common">Pythium ultimum</name>
    <dbReference type="NCBI Taxonomy" id="431595"/>
    <lineage>
        <taxon>Eukaryota</taxon>
        <taxon>Sar</taxon>
        <taxon>Stramenopiles</taxon>
        <taxon>Oomycota</taxon>
        <taxon>Peronosporomycetes</taxon>
        <taxon>Pythiales</taxon>
        <taxon>Pythiaceae</taxon>
        <taxon>Globisporangium</taxon>
    </lineage>
</organism>
<dbReference type="InParanoid" id="K3WBX9"/>
<dbReference type="eggNOG" id="ENOG502S5F6">
    <property type="taxonomic scope" value="Eukaryota"/>
</dbReference>
<feature type="region of interest" description="Disordered" evidence="1">
    <location>
        <begin position="132"/>
        <end position="176"/>
    </location>
</feature>
<accession>K3WBX9</accession>